<dbReference type="InterPro" id="IPR011051">
    <property type="entry name" value="RmlC_Cupin_sf"/>
</dbReference>
<dbReference type="InterPro" id="IPR009327">
    <property type="entry name" value="Cupin_DUF985"/>
</dbReference>
<evidence type="ECO:0000313" key="4">
    <source>
        <dbReference type="Proteomes" id="UP001500751"/>
    </source>
</evidence>
<accession>A0ABN2U016</accession>
<dbReference type="PANTHER" id="PTHR33387:SF3">
    <property type="entry name" value="DUF985 DOMAIN-CONTAINING PROTEIN"/>
    <property type="match status" value="1"/>
</dbReference>
<sequence length="154" mass="16568">MLLTAEPGDFSALHRLPIDEVWHFYRGDPLHLLLLHPDGRSELRQLGGDGEDLMQTVVPAGAWMGARVAPRGAWSLFGTTMAPGFVPADYEGGDAEELARDYPDRADLIRALSRPGAPMRMPVLADPDPEPDPDSGPDSEPADPEPTTSEAATS</sequence>
<keyword evidence="4" id="KW-1185">Reference proteome</keyword>
<dbReference type="InterPro" id="IPR014710">
    <property type="entry name" value="RmlC-like_jellyroll"/>
</dbReference>
<proteinExistence type="predicted"/>
<evidence type="ECO:0000259" key="2">
    <source>
        <dbReference type="Pfam" id="PF06172"/>
    </source>
</evidence>
<reference evidence="3 4" key="1">
    <citation type="journal article" date="2019" name="Int. J. Syst. Evol. Microbiol.">
        <title>The Global Catalogue of Microorganisms (GCM) 10K type strain sequencing project: providing services to taxonomists for standard genome sequencing and annotation.</title>
        <authorList>
            <consortium name="The Broad Institute Genomics Platform"/>
            <consortium name="The Broad Institute Genome Sequencing Center for Infectious Disease"/>
            <person name="Wu L."/>
            <person name="Ma J."/>
        </authorList>
    </citation>
    <scope>NUCLEOTIDE SEQUENCE [LARGE SCALE GENOMIC DNA]</scope>
    <source>
        <strain evidence="3 4">JCM 16014</strain>
    </source>
</reference>
<comment type="caution">
    <text evidence="3">The sequence shown here is derived from an EMBL/GenBank/DDBJ whole genome shotgun (WGS) entry which is preliminary data.</text>
</comment>
<dbReference type="PANTHER" id="PTHR33387">
    <property type="entry name" value="RMLC-LIKE JELLY ROLL FOLD PROTEIN"/>
    <property type="match status" value="1"/>
</dbReference>
<dbReference type="EMBL" id="BAAAQN010000010">
    <property type="protein sequence ID" value="GAA2024726.1"/>
    <property type="molecule type" value="Genomic_DNA"/>
</dbReference>
<organism evidence="3 4">
    <name type="scientific">Catenulispora yoronensis</name>
    <dbReference type="NCBI Taxonomy" id="450799"/>
    <lineage>
        <taxon>Bacteria</taxon>
        <taxon>Bacillati</taxon>
        <taxon>Actinomycetota</taxon>
        <taxon>Actinomycetes</taxon>
        <taxon>Catenulisporales</taxon>
        <taxon>Catenulisporaceae</taxon>
        <taxon>Catenulispora</taxon>
    </lineage>
</organism>
<feature type="compositionally biased region" description="Acidic residues" evidence="1">
    <location>
        <begin position="127"/>
        <end position="143"/>
    </location>
</feature>
<gene>
    <name evidence="3" type="ORF">GCM10009839_23260</name>
</gene>
<dbReference type="Gene3D" id="2.60.120.10">
    <property type="entry name" value="Jelly Rolls"/>
    <property type="match status" value="1"/>
</dbReference>
<dbReference type="SUPFAM" id="SSF51182">
    <property type="entry name" value="RmlC-like cupins"/>
    <property type="match status" value="1"/>
</dbReference>
<dbReference type="Proteomes" id="UP001500751">
    <property type="component" value="Unassembled WGS sequence"/>
</dbReference>
<evidence type="ECO:0000256" key="1">
    <source>
        <dbReference type="SAM" id="MobiDB-lite"/>
    </source>
</evidence>
<feature type="domain" description="DUF985" evidence="2">
    <location>
        <begin position="3"/>
        <end position="91"/>
    </location>
</feature>
<name>A0ABN2U016_9ACTN</name>
<dbReference type="InterPro" id="IPR039935">
    <property type="entry name" value="YML079W-like"/>
</dbReference>
<dbReference type="Pfam" id="PF06172">
    <property type="entry name" value="Cupin_5"/>
    <property type="match status" value="1"/>
</dbReference>
<feature type="region of interest" description="Disordered" evidence="1">
    <location>
        <begin position="112"/>
        <end position="154"/>
    </location>
</feature>
<protein>
    <recommendedName>
        <fullName evidence="2">DUF985 domain-containing protein</fullName>
    </recommendedName>
</protein>
<evidence type="ECO:0000313" key="3">
    <source>
        <dbReference type="EMBL" id="GAA2024726.1"/>
    </source>
</evidence>